<evidence type="ECO:0000313" key="2">
    <source>
        <dbReference type="Proteomes" id="UP000011560"/>
    </source>
</evidence>
<sequence length="140" mass="15252">MGVIISLATADFGPADYKRRRAAKRAGIDVDHFVELYEPTVRRIAYAAASVGFDPLSVCRVLGYELDSWPATETELRAACTLTDGGSTLDRDETEWLGEVSREVLAVFETDTLSVARIRTIENTCDTAVALQVAPRIAAT</sequence>
<protein>
    <submittedName>
        <fullName evidence="1">Uncharacterized protein</fullName>
    </submittedName>
</protein>
<dbReference type="STRING" id="1227490.C479_13328"/>
<gene>
    <name evidence="1" type="ORF">C479_13328</name>
</gene>
<proteinExistence type="predicted"/>
<keyword evidence="2" id="KW-1185">Reference proteome</keyword>
<evidence type="ECO:0000313" key="1">
    <source>
        <dbReference type="EMBL" id="ELZ08323.1"/>
    </source>
</evidence>
<dbReference type="EMBL" id="AOIQ01000021">
    <property type="protein sequence ID" value="ELZ08323.1"/>
    <property type="molecule type" value="Genomic_DNA"/>
</dbReference>
<reference evidence="1 2" key="1">
    <citation type="journal article" date="2014" name="PLoS Genet.">
        <title>Phylogenetically driven sequencing of extremely halophilic archaea reveals strategies for static and dynamic osmo-response.</title>
        <authorList>
            <person name="Becker E.A."/>
            <person name="Seitzer P.M."/>
            <person name="Tritt A."/>
            <person name="Larsen D."/>
            <person name="Krusor M."/>
            <person name="Yao A.I."/>
            <person name="Wu D."/>
            <person name="Madern D."/>
            <person name="Eisen J.A."/>
            <person name="Darling A.E."/>
            <person name="Facciotti M.T."/>
        </authorList>
    </citation>
    <scope>NUCLEOTIDE SEQUENCE [LARGE SCALE GENOMIC DNA]</scope>
    <source>
        <strain evidence="1 2">JCM 14624</strain>
    </source>
</reference>
<comment type="caution">
    <text evidence="1">The sequence shown here is derived from an EMBL/GenBank/DDBJ whole genome shotgun (WGS) entry which is preliminary data.</text>
</comment>
<dbReference type="AlphaFoldDB" id="M0BDE2"/>
<name>M0BDE2_9EURY</name>
<organism evidence="1 2">
    <name type="scientific">Halovivax asiaticus JCM 14624</name>
    <dbReference type="NCBI Taxonomy" id="1227490"/>
    <lineage>
        <taxon>Archaea</taxon>
        <taxon>Methanobacteriati</taxon>
        <taxon>Methanobacteriota</taxon>
        <taxon>Stenosarchaea group</taxon>
        <taxon>Halobacteria</taxon>
        <taxon>Halobacteriales</taxon>
        <taxon>Natrialbaceae</taxon>
        <taxon>Halovivax</taxon>
    </lineage>
</organism>
<accession>M0BDE2</accession>
<dbReference type="Proteomes" id="UP000011560">
    <property type="component" value="Unassembled WGS sequence"/>
</dbReference>